<evidence type="ECO:0000256" key="5">
    <source>
        <dbReference type="ARBA" id="ARBA00022598"/>
    </source>
</evidence>
<dbReference type="InterPro" id="IPR038252">
    <property type="entry name" value="UBA_E1_C_sf"/>
</dbReference>
<evidence type="ECO:0000256" key="6">
    <source>
        <dbReference type="ARBA" id="ARBA00022741"/>
    </source>
</evidence>
<evidence type="ECO:0000259" key="11">
    <source>
        <dbReference type="SMART" id="SM00985"/>
    </source>
</evidence>
<dbReference type="InterPro" id="IPR000594">
    <property type="entry name" value="ThiF_NAD_FAD-bd"/>
</dbReference>
<dbReference type="Pfam" id="PF10585">
    <property type="entry name" value="UBA_E1_SCCH"/>
    <property type="match status" value="1"/>
</dbReference>
<dbReference type="FunFam" id="3.50.50.80:FF:000005">
    <property type="entry name" value="Ubiquitin-activating enzyme E1"/>
    <property type="match status" value="1"/>
</dbReference>
<keyword evidence="8 10" id="KW-0067">ATP-binding</keyword>
<reference evidence="12" key="1">
    <citation type="submission" date="2021-02" db="EMBL/GenBank/DDBJ databases">
        <authorList>
            <person name="Dougan E. K."/>
            <person name="Rhodes N."/>
            <person name="Thang M."/>
            <person name="Chan C."/>
        </authorList>
    </citation>
    <scope>NUCLEOTIDE SEQUENCE</scope>
</reference>
<dbReference type="EMBL" id="CAJNNW010030012">
    <property type="protein sequence ID" value="CAE8702117.1"/>
    <property type="molecule type" value="Genomic_DNA"/>
</dbReference>
<dbReference type="Pfam" id="PF09358">
    <property type="entry name" value="E1_UFD"/>
    <property type="match status" value="1"/>
</dbReference>
<dbReference type="GO" id="GO:0005737">
    <property type="term" value="C:cytoplasm"/>
    <property type="evidence" value="ECO:0007669"/>
    <property type="project" value="TreeGrafter"/>
</dbReference>
<evidence type="ECO:0000256" key="8">
    <source>
        <dbReference type="ARBA" id="ARBA00022840"/>
    </source>
</evidence>
<dbReference type="PRINTS" id="PR01849">
    <property type="entry name" value="UBIQUITINACT"/>
</dbReference>
<dbReference type="PANTHER" id="PTHR10953:SF4">
    <property type="entry name" value="UBIQUITIN-ACTIVATING ENZYME E1 C-TERMINAL DOMAIN-CONTAINING PROTEIN"/>
    <property type="match status" value="1"/>
</dbReference>
<dbReference type="InterPro" id="IPR035985">
    <property type="entry name" value="Ubiquitin-activating_enz"/>
</dbReference>
<dbReference type="FunFam" id="3.40.50.720:FF:000015">
    <property type="entry name" value="Ubiquitin-activating enzyme E1 1"/>
    <property type="match status" value="1"/>
</dbReference>
<dbReference type="PANTHER" id="PTHR10953">
    <property type="entry name" value="UBIQUITIN-ACTIVATING ENZYME E1"/>
    <property type="match status" value="1"/>
</dbReference>
<dbReference type="EC" id="6.2.1.45" evidence="4"/>
<dbReference type="GO" id="GO:0005524">
    <property type="term" value="F:ATP binding"/>
    <property type="evidence" value="ECO:0007669"/>
    <property type="project" value="UniProtKB-KW"/>
</dbReference>
<protein>
    <recommendedName>
        <fullName evidence="4">E1 ubiquitin-activating enzyme</fullName>
        <ecNumber evidence="4">6.2.1.45</ecNumber>
    </recommendedName>
</protein>
<dbReference type="Gene3D" id="1.10.10.2660">
    <property type="entry name" value="Ubiquitin-activating enzyme E1, SCCH domain"/>
    <property type="match status" value="1"/>
</dbReference>
<keyword evidence="7 10" id="KW-0833">Ubl conjugation pathway</keyword>
<keyword evidence="5 10" id="KW-0436">Ligase</keyword>
<feature type="active site" description="Glycyl thioester intermediate" evidence="9">
    <location>
        <position position="598"/>
    </location>
</feature>
<comment type="catalytic activity">
    <reaction evidence="1">
        <text>ATP + ubiquitin + [E1 ubiquitin-activating enzyme]-L-cysteine = AMP + diphosphate + S-ubiquitinyl-[E1 ubiquitin-activating enzyme]-L-cysteine.</text>
        <dbReference type="EC" id="6.2.1.45"/>
    </reaction>
</comment>
<evidence type="ECO:0000256" key="9">
    <source>
        <dbReference type="PROSITE-ProRule" id="PRU10132"/>
    </source>
</evidence>
<accession>A0A813KIY9</accession>
<dbReference type="Pfam" id="PF16191">
    <property type="entry name" value="E1_4HB"/>
    <property type="match status" value="1"/>
</dbReference>
<dbReference type="AlphaFoldDB" id="A0A813KIY9"/>
<feature type="domain" description="Ubiquitin-activating enzyme E1 C-terminal" evidence="11">
    <location>
        <begin position="891"/>
        <end position="1029"/>
    </location>
</feature>
<sequence>MSEKQIDTDLYSRQIGTFGMETMGKLIQMKVLISGLRGLGVETAKNLILAGPAAVILHDDALVEMRDLGANFYLSEADVGKRSRAQACAAQLSQLNPYVTVSVHSGPVSEELLSGLSVAVFSEASQAELLRCNELCRSRSPAVGFVAADCFGLAATCFVDFGEHFTCRDKDGEEPRSAIVAGVTQENPGAVHCHHDRRHGFQDGDWVTFREVQGMAELNSSQPRQIKVSGPYSFTIEDTSGYSAYVCEGIVSQVNVPHTIAFASYGQCLAQPQAAAGGEALAVPDLAKFGRSEQLHFAVQAVREYREKHGQLPANRDAAAAAACVQLAVESNEARRQQGDAFALSVEKIEEDVVRMVAMFCTCMISPMAAFLGGVVAQEVVKFTGKYTPLHQLLYFDMFELCPKEDPSDWRPQGSRYDDQLAIHGAAVQNALGDMKLFLVGAGALGCELLKSFAMIGACCSDSGKAVVTDMDRIELSNLNRQFLFRQADIGKPKSTSAANAAQAMNGALEVQALEIRVGNDTEETFDDEFWTSLDGVINALDNVQARMYVDSRCVWFGKPLLESGTLGTKANVQVILPNLTQSYGDSQDPPEESIPLCTLKHFPHAIEHTIEWARDAFEQLFVEGPREVNTFLTETAKYLAKVPSEGSGTSQLARLRRVKTMLEQRGGSFDVCVDFAVMEFQEKFHDSIAQLLHTFPADHVTSEGSKFWSGPKRAPAPVKFDVGDKLHLDFVMAASNLYAANLGIPQNRDAAQVSKMAATAKVGDFKPKEMKIKVDDKDTTLEGCMDDDVVVRQVIAEMAELGSKLKASASFEAAEFEKDDDSNFHVHFIAATANLRARNYKIQEADFHKVKMVAGKIIPAIATTTAMVTGLVTAELLKLVTRRTRKVEDFKNAFVNLALPLWLLSEPLPPLKTTSKDHDPIIMGTVRAKPEGFTTWDKVEVRLGDATLKQFVDHMMNEVGVEVMIMSAGNACLYNAYLPAHKKRLGEKVTQIWENVTKQKLSPKRTYLVLEVSASDAEDGVDVMIPSIMFQFR</sequence>
<dbReference type="InterPro" id="IPR042302">
    <property type="entry name" value="E1_FCCH_sf"/>
</dbReference>
<dbReference type="InterPro" id="IPR033127">
    <property type="entry name" value="UBQ-activ_enz_E1_Cys_AS"/>
</dbReference>
<dbReference type="InterPro" id="IPR032418">
    <property type="entry name" value="E1_FCCH"/>
</dbReference>
<evidence type="ECO:0000256" key="7">
    <source>
        <dbReference type="ARBA" id="ARBA00022786"/>
    </source>
</evidence>
<dbReference type="InterPro" id="IPR019572">
    <property type="entry name" value="UBA_E1_SCCH"/>
</dbReference>
<dbReference type="PROSITE" id="PS00865">
    <property type="entry name" value="UBIQUITIN_ACTIVAT_2"/>
    <property type="match status" value="1"/>
</dbReference>
<dbReference type="Gene3D" id="3.40.50.12550">
    <property type="entry name" value="Ubiquitin-activating enzyme E1, inactive adenylation domain, subdomain 2"/>
    <property type="match status" value="1"/>
</dbReference>
<dbReference type="InterPro" id="IPR018965">
    <property type="entry name" value="Ub-activating_enz_E1_C"/>
</dbReference>
<dbReference type="Gene3D" id="3.50.50.80">
    <property type="entry name" value="Ubiquitin-activating enzyme E1, inactive adenylation domain, subdomain 1"/>
    <property type="match status" value="1"/>
</dbReference>
<dbReference type="GO" id="GO:0016925">
    <property type="term" value="P:protein sumoylation"/>
    <property type="evidence" value="ECO:0007669"/>
    <property type="project" value="TreeGrafter"/>
</dbReference>
<comment type="similarity">
    <text evidence="3 10">Belongs to the ubiquitin-activating E1 family.</text>
</comment>
<dbReference type="SUPFAM" id="SSF69572">
    <property type="entry name" value="Activating enzymes of the ubiquitin-like proteins"/>
    <property type="match status" value="2"/>
</dbReference>
<dbReference type="InterPro" id="IPR045886">
    <property type="entry name" value="ThiF/MoeB/HesA"/>
</dbReference>
<dbReference type="GO" id="GO:0019948">
    <property type="term" value="F:SUMO activating enzyme activity"/>
    <property type="evidence" value="ECO:0007669"/>
    <property type="project" value="TreeGrafter"/>
</dbReference>
<dbReference type="NCBIfam" id="TIGR01408">
    <property type="entry name" value="Ube1"/>
    <property type="match status" value="1"/>
</dbReference>
<keyword evidence="6 10" id="KW-0547">Nucleotide-binding</keyword>
<dbReference type="Gene3D" id="3.10.290.60">
    <property type="entry name" value="Ubiquitin-activating enzyme E1, UFD domain"/>
    <property type="match status" value="1"/>
</dbReference>
<dbReference type="Gene3D" id="3.40.50.720">
    <property type="entry name" value="NAD(P)-binding Rossmann-like Domain"/>
    <property type="match status" value="1"/>
</dbReference>
<dbReference type="UniPathway" id="UPA00143"/>
<evidence type="ECO:0000256" key="10">
    <source>
        <dbReference type="RuleBase" id="RU000519"/>
    </source>
</evidence>
<dbReference type="CDD" id="cd01490">
    <property type="entry name" value="Ube1_repeat2"/>
    <property type="match status" value="1"/>
</dbReference>
<proteinExistence type="inferred from homology"/>
<dbReference type="Pfam" id="PF16190">
    <property type="entry name" value="E1_FCCH"/>
    <property type="match status" value="1"/>
</dbReference>
<dbReference type="InterPro" id="IPR018075">
    <property type="entry name" value="UBQ-activ_enz_E1"/>
</dbReference>
<evidence type="ECO:0000256" key="1">
    <source>
        <dbReference type="ARBA" id="ARBA00000488"/>
    </source>
</evidence>
<comment type="caution">
    <text evidence="12">The sequence shown here is derived from an EMBL/GenBank/DDBJ whole genome shotgun (WGS) entry which is preliminary data.</text>
</comment>
<dbReference type="FunFam" id="2.40.30.180:FF:000001">
    <property type="entry name" value="ubiquitin-like modifier-activating enzyme 1"/>
    <property type="match status" value="1"/>
</dbReference>
<dbReference type="SMART" id="SM00985">
    <property type="entry name" value="UBA_e1_C"/>
    <property type="match status" value="1"/>
</dbReference>
<evidence type="ECO:0000256" key="2">
    <source>
        <dbReference type="ARBA" id="ARBA00004906"/>
    </source>
</evidence>
<dbReference type="InterPro" id="IPR042449">
    <property type="entry name" value="Ub-E1_IAD_1"/>
</dbReference>
<gene>
    <name evidence="12" type="ORF">PGLA2088_LOCUS32316</name>
</gene>
<evidence type="ECO:0000256" key="3">
    <source>
        <dbReference type="ARBA" id="ARBA00005673"/>
    </source>
</evidence>
<dbReference type="GO" id="GO:0031510">
    <property type="term" value="C:SUMO activating enzyme complex"/>
    <property type="evidence" value="ECO:0007669"/>
    <property type="project" value="TreeGrafter"/>
</dbReference>
<dbReference type="GO" id="GO:0004839">
    <property type="term" value="F:ubiquitin activating enzyme activity"/>
    <property type="evidence" value="ECO:0007669"/>
    <property type="project" value="UniProtKB-EC"/>
</dbReference>
<dbReference type="Proteomes" id="UP000626109">
    <property type="component" value="Unassembled WGS sequence"/>
</dbReference>
<evidence type="ECO:0000313" key="12">
    <source>
        <dbReference type="EMBL" id="CAE8702117.1"/>
    </source>
</evidence>
<dbReference type="InterPro" id="IPR042063">
    <property type="entry name" value="Ubi_acti_E1_SCCH"/>
</dbReference>
<name>A0A813KIY9_POLGL</name>
<comment type="pathway">
    <text evidence="2">Protein modification; protein ubiquitination.</text>
</comment>
<organism evidence="12 13">
    <name type="scientific">Polarella glacialis</name>
    <name type="common">Dinoflagellate</name>
    <dbReference type="NCBI Taxonomy" id="89957"/>
    <lineage>
        <taxon>Eukaryota</taxon>
        <taxon>Sar</taxon>
        <taxon>Alveolata</taxon>
        <taxon>Dinophyceae</taxon>
        <taxon>Suessiales</taxon>
        <taxon>Suessiaceae</taxon>
        <taxon>Polarella</taxon>
    </lineage>
</organism>
<dbReference type="FunFam" id="1.10.10.2660:FF:000001">
    <property type="entry name" value="Ubiquitin-activating enzyme E1 1"/>
    <property type="match status" value="1"/>
</dbReference>
<evidence type="ECO:0000313" key="13">
    <source>
        <dbReference type="Proteomes" id="UP000626109"/>
    </source>
</evidence>
<dbReference type="Gene3D" id="2.40.30.180">
    <property type="entry name" value="Ubiquitin-activating enzyme E1, FCCH domain"/>
    <property type="match status" value="1"/>
</dbReference>
<dbReference type="InterPro" id="IPR032420">
    <property type="entry name" value="E1_4HB"/>
</dbReference>
<evidence type="ECO:0000256" key="4">
    <source>
        <dbReference type="ARBA" id="ARBA00012990"/>
    </source>
</evidence>
<dbReference type="InterPro" id="IPR000011">
    <property type="entry name" value="UBQ/SUMO-activ_enz_E1-like"/>
</dbReference>
<dbReference type="Pfam" id="PF00899">
    <property type="entry name" value="ThiF"/>
    <property type="match status" value="1"/>
</dbReference>